<keyword evidence="2" id="KW-0732">Signal</keyword>
<accession>A0ABQ5A602</accession>
<protein>
    <recommendedName>
        <fullName evidence="5">NADH dehydrogenase subunit 6</fullName>
    </recommendedName>
</protein>
<feature type="signal peptide" evidence="2">
    <location>
        <begin position="1"/>
        <end position="19"/>
    </location>
</feature>
<organism evidence="3 4">
    <name type="scientific">Tanacetum coccineum</name>
    <dbReference type="NCBI Taxonomy" id="301880"/>
    <lineage>
        <taxon>Eukaryota</taxon>
        <taxon>Viridiplantae</taxon>
        <taxon>Streptophyta</taxon>
        <taxon>Embryophyta</taxon>
        <taxon>Tracheophyta</taxon>
        <taxon>Spermatophyta</taxon>
        <taxon>Magnoliopsida</taxon>
        <taxon>eudicotyledons</taxon>
        <taxon>Gunneridae</taxon>
        <taxon>Pentapetalae</taxon>
        <taxon>asterids</taxon>
        <taxon>campanulids</taxon>
        <taxon>Asterales</taxon>
        <taxon>Asteraceae</taxon>
        <taxon>Asteroideae</taxon>
        <taxon>Anthemideae</taxon>
        <taxon>Anthemidinae</taxon>
        <taxon>Tanacetum</taxon>
    </lineage>
</organism>
<sequence length="113" mass="11674">MLLHLVDCFLLDVFGVGMGCEIGELGRVFRLERLAAGYAVLVGCCVGCLFVGGVVGMGYAGCFGCWASNALGVGVGNMWGFCGVLMGSLCVTIVPVVSVVEFLVMLLVCLVLG</sequence>
<dbReference type="Proteomes" id="UP001151760">
    <property type="component" value="Unassembled WGS sequence"/>
</dbReference>
<proteinExistence type="predicted"/>
<evidence type="ECO:0000313" key="4">
    <source>
        <dbReference type="Proteomes" id="UP001151760"/>
    </source>
</evidence>
<keyword evidence="4" id="KW-1185">Reference proteome</keyword>
<name>A0ABQ5A602_9ASTR</name>
<keyword evidence="1" id="KW-0812">Transmembrane</keyword>
<feature type="chain" id="PRO_5045200192" description="NADH dehydrogenase subunit 6" evidence="2">
    <location>
        <begin position="20"/>
        <end position="113"/>
    </location>
</feature>
<reference evidence="3" key="1">
    <citation type="journal article" date="2022" name="Int. J. Mol. Sci.">
        <title>Draft Genome of Tanacetum Coccineum: Genomic Comparison of Closely Related Tanacetum-Family Plants.</title>
        <authorList>
            <person name="Yamashiro T."/>
            <person name="Shiraishi A."/>
            <person name="Nakayama K."/>
            <person name="Satake H."/>
        </authorList>
    </citation>
    <scope>NUCLEOTIDE SEQUENCE</scope>
</reference>
<keyword evidence="1" id="KW-0472">Membrane</keyword>
<gene>
    <name evidence="3" type="ORF">Tco_0803550</name>
</gene>
<evidence type="ECO:0000313" key="3">
    <source>
        <dbReference type="EMBL" id="GJS96582.1"/>
    </source>
</evidence>
<comment type="caution">
    <text evidence="3">The sequence shown here is derived from an EMBL/GenBank/DDBJ whole genome shotgun (WGS) entry which is preliminary data.</text>
</comment>
<feature type="transmembrane region" description="Helical" evidence="1">
    <location>
        <begin position="78"/>
        <end position="111"/>
    </location>
</feature>
<feature type="transmembrane region" description="Helical" evidence="1">
    <location>
        <begin position="35"/>
        <end position="58"/>
    </location>
</feature>
<dbReference type="EMBL" id="BQNB010011897">
    <property type="protein sequence ID" value="GJS96582.1"/>
    <property type="molecule type" value="Genomic_DNA"/>
</dbReference>
<evidence type="ECO:0000256" key="2">
    <source>
        <dbReference type="SAM" id="SignalP"/>
    </source>
</evidence>
<evidence type="ECO:0000256" key="1">
    <source>
        <dbReference type="SAM" id="Phobius"/>
    </source>
</evidence>
<evidence type="ECO:0008006" key="5">
    <source>
        <dbReference type="Google" id="ProtNLM"/>
    </source>
</evidence>
<keyword evidence="1" id="KW-1133">Transmembrane helix</keyword>
<reference evidence="3" key="2">
    <citation type="submission" date="2022-01" db="EMBL/GenBank/DDBJ databases">
        <authorList>
            <person name="Yamashiro T."/>
            <person name="Shiraishi A."/>
            <person name="Satake H."/>
            <person name="Nakayama K."/>
        </authorList>
    </citation>
    <scope>NUCLEOTIDE SEQUENCE</scope>
</reference>